<proteinExistence type="predicted"/>
<gene>
    <name evidence="2" type="ORF">BDV96DRAFT_591346</name>
</gene>
<evidence type="ECO:0000313" key="3">
    <source>
        <dbReference type="Proteomes" id="UP000799770"/>
    </source>
</evidence>
<keyword evidence="3" id="KW-1185">Reference proteome</keyword>
<dbReference type="EMBL" id="ML977365">
    <property type="protein sequence ID" value="KAF2106208.1"/>
    <property type="molecule type" value="Genomic_DNA"/>
</dbReference>
<organism evidence="2 3">
    <name type="scientific">Lophiotrema nucula</name>
    <dbReference type="NCBI Taxonomy" id="690887"/>
    <lineage>
        <taxon>Eukaryota</taxon>
        <taxon>Fungi</taxon>
        <taxon>Dikarya</taxon>
        <taxon>Ascomycota</taxon>
        <taxon>Pezizomycotina</taxon>
        <taxon>Dothideomycetes</taxon>
        <taxon>Pleosporomycetidae</taxon>
        <taxon>Pleosporales</taxon>
        <taxon>Lophiotremataceae</taxon>
        <taxon>Lophiotrema</taxon>
    </lineage>
</organism>
<dbReference type="Proteomes" id="UP000799770">
    <property type="component" value="Unassembled WGS sequence"/>
</dbReference>
<evidence type="ECO:0000256" key="1">
    <source>
        <dbReference type="SAM" id="MobiDB-lite"/>
    </source>
</evidence>
<reference evidence="2" key="1">
    <citation type="journal article" date="2020" name="Stud. Mycol.">
        <title>101 Dothideomycetes genomes: a test case for predicting lifestyles and emergence of pathogens.</title>
        <authorList>
            <person name="Haridas S."/>
            <person name="Albert R."/>
            <person name="Binder M."/>
            <person name="Bloem J."/>
            <person name="Labutti K."/>
            <person name="Salamov A."/>
            <person name="Andreopoulos B."/>
            <person name="Baker S."/>
            <person name="Barry K."/>
            <person name="Bills G."/>
            <person name="Bluhm B."/>
            <person name="Cannon C."/>
            <person name="Castanera R."/>
            <person name="Culley D."/>
            <person name="Daum C."/>
            <person name="Ezra D."/>
            <person name="Gonzalez J."/>
            <person name="Henrissat B."/>
            <person name="Kuo A."/>
            <person name="Liang C."/>
            <person name="Lipzen A."/>
            <person name="Lutzoni F."/>
            <person name="Magnuson J."/>
            <person name="Mondo S."/>
            <person name="Nolan M."/>
            <person name="Ohm R."/>
            <person name="Pangilinan J."/>
            <person name="Park H.-J."/>
            <person name="Ramirez L."/>
            <person name="Alfaro M."/>
            <person name="Sun H."/>
            <person name="Tritt A."/>
            <person name="Yoshinaga Y."/>
            <person name="Zwiers L.-H."/>
            <person name="Turgeon B."/>
            <person name="Goodwin S."/>
            <person name="Spatafora J."/>
            <person name="Crous P."/>
            <person name="Grigoriev I."/>
        </authorList>
    </citation>
    <scope>NUCLEOTIDE SEQUENCE</scope>
    <source>
        <strain evidence="2">CBS 627.86</strain>
    </source>
</reference>
<accession>A0A6A5YJA0</accession>
<feature type="compositionally biased region" description="Polar residues" evidence="1">
    <location>
        <begin position="42"/>
        <end position="53"/>
    </location>
</feature>
<sequence length="91" mass="10157">MISNYTQNELPTTPALSTPQAHPQPPKIAGDLPGPSSPEQPPAQTQTPSNPSPISKPREEMTAADWELRYLESEERRIRERKEALLRSQSP</sequence>
<feature type="compositionally biased region" description="Polar residues" evidence="1">
    <location>
        <begin position="1"/>
        <end position="21"/>
    </location>
</feature>
<evidence type="ECO:0000313" key="2">
    <source>
        <dbReference type="EMBL" id="KAF2106208.1"/>
    </source>
</evidence>
<name>A0A6A5YJA0_9PLEO</name>
<feature type="region of interest" description="Disordered" evidence="1">
    <location>
        <begin position="1"/>
        <end position="63"/>
    </location>
</feature>
<dbReference type="AlphaFoldDB" id="A0A6A5YJA0"/>
<protein>
    <submittedName>
        <fullName evidence="2">Uncharacterized protein</fullName>
    </submittedName>
</protein>